<accession>A0A6G7ZKZ2</accession>
<dbReference type="SUPFAM" id="SSF53187">
    <property type="entry name" value="Zn-dependent exopeptidases"/>
    <property type="match status" value="1"/>
</dbReference>
<dbReference type="Pfam" id="PF05013">
    <property type="entry name" value="FGase"/>
    <property type="match status" value="1"/>
</dbReference>
<dbReference type="GO" id="GO:0016787">
    <property type="term" value="F:hydrolase activity"/>
    <property type="evidence" value="ECO:0007669"/>
    <property type="project" value="UniProtKB-KW"/>
</dbReference>
<name>A0A6G7ZKZ2_9SPHN</name>
<dbReference type="EMBL" id="CP049871">
    <property type="protein sequence ID" value="QIL01588.1"/>
    <property type="molecule type" value="Genomic_DNA"/>
</dbReference>
<protein>
    <submittedName>
        <fullName evidence="1">N-formylglutamate amidohydrolase</fullName>
    </submittedName>
</protein>
<proteinExistence type="predicted"/>
<dbReference type="Gene3D" id="3.40.630.40">
    <property type="entry name" value="Zn-dependent exopeptidases"/>
    <property type="match status" value="1"/>
</dbReference>
<keyword evidence="1" id="KW-0378">Hydrolase</keyword>
<keyword evidence="2" id="KW-1185">Reference proteome</keyword>
<dbReference type="KEGG" id="ssin:G7078_01475"/>
<sequence>MEEKSTADHRLWWTVQRGDGPVLATAIHDGNGLRPEIAAAMKLADADRLREEDPFTGQAIVDVPTHVIAHRSRFEFDLNRGGQDAIYRTADQSWGLEVWDRPLSEADVAASLAIHNAYYAMLGQLLDSIAERHPKFVLIDVHSYNHRRDGSDGDPMPQDKAPDINIGTFSMPREQWAWLLDPLMEGMAGFDFNGRRLDVRENVAFQGKGEQTRFVHDRYPGQGCAIALEFKKFFMDEWTGQPDPAELDAMRRFITFIAGEAERLLK</sequence>
<dbReference type="RefSeq" id="WP_166092276.1">
    <property type="nucleotide sequence ID" value="NZ_CP049871.1"/>
</dbReference>
<evidence type="ECO:0000313" key="1">
    <source>
        <dbReference type="EMBL" id="QIL01588.1"/>
    </source>
</evidence>
<evidence type="ECO:0000313" key="2">
    <source>
        <dbReference type="Proteomes" id="UP000502502"/>
    </source>
</evidence>
<dbReference type="Proteomes" id="UP000502502">
    <property type="component" value="Chromosome"/>
</dbReference>
<dbReference type="AlphaFoldDB" id="A0A6G7ZKZ2"/>
<reference evidence="1 2" key="1">
    <citation type="submission" date="2020-03" db="EMBL/GenBank/DDBJ databases">
        <title>Sphingomonas sp. nov., isolated from fish.</title>
        <authorList>
            <person name="Hyun D.-W."/>
            <person name="Bae J.-W."/>
        </authorList>
    </citation>
    <scope>NUCLEOTIDE SEQUENCE [LARGE SCALE GENOMIC DNA]</scope>
    <source>
        <strain evidence="1 2">HDW15C</strain>
    </source>
</reference>
<gene>
    <name evidence="1" type="ORF">G7078_01475</name>
</gene>
<dbReference type="InterPro" id="IPR007709">
    <property type="entry name" value="N-FG_amidohydro"/>
</dbReference>
<organism evidence="1 2">
    <name type="scientific">Sphingomonas sinipercae</name>
    <dbReference type="NCBI Taxonomy" id="2714944"/>
    <lineage>
        <taxon>Bacteria</taxon>
        <taxon>Pseudomonadati</taxon>
        <taxon>Pseudomonadota</taxon>
        <taxon>Alphaproteobacteria</taxon>
        <taxon>Sphingomonadales</taxon>
        <taxon>Sphingomonadaceae</taxon>
        <taxon>Sphingomonas</taxon>
    </lineage>
</organism>